<evidence type="ECO:0000256" key="1">
    <source>
        <dbReference type="ARBA" id="ARBA00023209"/>
    </source>
</evidence>
<dbReference type="AlphaFoldDB" id="A0A5N5T275"/>
<dbReference type="PANTHER" id="PTHR22603">
    <property type="entry name" value="CHOLINE/ETHANOALAMINE KINASE"/>
    <property type="match status" value="1"/>
</dbReference>
<evidence type="ECO:0000256" key="2">
    <source>
        <dbReference type="ARBA" id="ARBA00023264"/>
    </source>
</evidence>
<comment type="caution">
    <text evidence="6">The sequence shown here is derived from an EMBL/GenBank/DDBJ whole genome shotgun (WGS) entry which is preliminary data.</text>
</comment>
<dbReference type="Gene3D" id="3.90.1200.10">
    <property type="match status" value="1"/>
</dbReference>
<organism evidence="6 7">
    <name type="scientific">Armadillidium nasatum</name>
    <dbReference type="NCBI Taxonomy" id="96803"/>
    <lineage>
        <taxon>Eukaryota</taxon>
        <taxon>Metazoa</taxon>
        <taxon>Ecdysozoa</taxon>
        <taxon>Arthropoda</taxon>
        <taxon>Crustacea</taxon>
        <taxon>Multicrustacea</taxon>
        <taxon>Malacostraca</taxon>
        <taxon>Eumalacostraca</taxon>
        <taxon>Peracarida</taxon>
        <taxon>Isopoda</taxon>
        <taxon>Oniscidea</taxon>
        <taxon>Crinocheta</taxon>
        <taxon>Armadillidiidae</taxon>
        <taxon>Armadillidium</taxon>
    </lineage>
</organism>
<name>A0A5N5T275_9CRUS</name>
<keyword evidence="6" id="KW-0418">Kinase</keyword>
<keyword evidence="1" id="KW-0443">Lipid metabolism</keyword>
<keyword evidence="2" id="KW-1208">Phospholipid metabolism</keyword>
<dbReference type="Gene3D" id="3.30.200.20">
    <property type="entry name" value="Phosphorylase Kinase, domain 1"/>
    <property type="match status" value="1"/>
</dbReference>
<dbReference type="EMBL" id="SEYY01013599">
    <property type="protein sequence ID" value="KAB7500573.1"/>
    <property type="molecule type" value="Genomic_DNA"/>
</dbReference>
<comment type="pathway">
    <text evidence="3">Phospholipid metabolism; phosphatidylethanolamine biosynthesis; phosphatidylethanolamine from ethanolamine: step 1/3.</text>
</comment>
<dbReference type="GO" id="GO:0006646">
    <property type="term" value="P:phosphatidylethanolamine biosynthetic process"/>
    <property type="evidence" value="ECO:0007669"/>
    <property type="project" value="TreeGrafter"/>
</dbReference>
<dbReference type="SUPFAM" id="SSF56112">
    <property type="entry name" value="Protein kinase-like (PK-like)"/>
    <property type="match status" value="1"/>
</dbReference>
<dbReference type="GO" id="GO:0005737">
    <property type="term" value="C:cytoplasm"/>
    <property type="evidence" value="ECO:0007669"/>
    <property type="project" value="TreeGrafter"/>
</dbReference>
<evidence type="ECO:0000256" key="4">
    <source>
        <dbReference type="ARBA" id="ARBA00038211"/>
    </source>
</evidence>
<evidence type="ECO:0000313" key="7">
    <source>
        <dbReference type="Proteomes" id="UP000326759"/>
    </source>
</evidence>
<keyword evidence="6" id="KW-0808">Transferase</keyword>
<evidence type="ECO:0000313" key="6">
    <source>
        <dbReference type="EMBL" id="KAB7500573.1"/>
    </source>
</evidence>
<comment type="similarity">
    <text evidence="4">Belongs to the choline/ethanolamine kinase family.</text>
</comment>
<protein>
    <recommendedName>
        <fullName evidence="5">ethanolamine kinase</fullName>
        <ecNumber evidence="5">2.7.1.82</ecNumber>
    </recommendedName>
</protein>
<dbReference type="InterPro" id="IPR011009">
    <property type="entry name" value="Kinase-like_dom_sf"/>
</dbReference>
<proteinExistence type="inferred from homology"/>
<dbReference type="GO" id="GO:0004305">
    <property type="term" value="F:ethanolamine kinase activity"/>
    <property type="evidence" value="ECO:0007669"/>
    <property type="project" value="UniProtKB-EC"/>
</dbReference>
<accession>A0A5N5T275</accession>
<gene>
    <name evidence="6" type="primary">ETNK1</name>
    <name evidence="6" type="ORF">Anas_07119</name>
</gene>
<dbReference type="CDD" id="cd05157">
    <property type="entry name" value="ETNK_euk"/>
    <property type="match status" value="1"/>
</dbReference>
<evidence type="ECO:0000256" key="5">
    <source>
        <dbReference type="ARBA" id="ARBA00038874"/>
    </source>
</evidence>
<reference evidence="6 7" key="1">
    <citation type="journal article" date="2019" name="PLoS Biol.">
        <title>Sex chromosomes control vertical transmission of feminizing Wolbachia symbionts in an isopod.</title>
        <authorList>
            <person name="Becking T."/>
            <person name="Chebbi M.A."/>
            <person name="Giraud I."/>
            <person name="Moumen B."/>
            <person name="Laverre T."/>
            <person name="Caubet Y."/>
            <person name="Peccoud J."/>
            <person name="Gilbert C."/>
            <person name="Cordaux R."/>
        </authorList>
    </citation>
    <scope>NUCLEOTIDE SEQUENCE [LARGE SCALE GENOMIC DNA]</scope>
    <source>
        <strain evidence="6">ANa2</strain>
        <tissue evidence="6">Whole body excluding digestive tract and cuticle</tissue>
    </source>
</reference>
<dbReference type="Proteomes" id="UP000326759">
    <property type="component" value="Unassembled WGS sequence"/>
</dbReference>
<dbReference type="PANTHER" id="PTHR22603:SF66">
    <property type="entry name" value="ETHANOLAMINE KINASE"/>
    <property type="match status" value="1"/>
</dbReference>
<evidence type="ECO:0000256" key="3">
    <source>
        <dbReference type="ARBA" id="ARBA00037883"/>
    </source>
</evidence>
<dbReference type="OrthoDB" id="10267235at2759"/>
<keyword evidence="1" id="KW-0444">Lipid biosynthesis</keyword>
<keyword evidence="7" id="KW-1185">Reference proteome</keyword>
<dbReference type="EC" id="2.7.1.82" evidence="5"/>
<dbReference type="Pfam" id="PF01633">
    <property type="entry name" value="Choline_kinase"/>
    <property type="match status" value="1"/>
</dbReference>
<sequence>MVCNLSNYEIDSSTVNSIKNGAIEILKHIKPDWNEDKLNFKIYTEGISNKLIGIWYENFNDQVLVRIYGEKTELFIDRNAEKNNIKLLHDMKCGPELFAVFKNGLSYSFVPGTPLDAKSVLNEEIWTAVAKHMSELHKIEVKMSEPLLFPKIRTFIDLLPSEFDEGKNRRIAPHGLNKLYFENEVNELEPILTSLGCPIAFCHNDILLSNIIWNREEKSVSFIDFEYAAPNYQAYDIANHFNELPGVDIDLDYDNLFPNIEFQRIWIRKYLSYFKEISLTDITEDEIEKWRKWVCKFTLASHLLWGAWSLLQSCHSTIDFDFTAYSLTRILEYRKRKKMYLEL</sequence>
<keyword evidence="1" id="KW-0594">Phospholipid biosynthesis</keyword>